<reference evidence="3 4" key="1">
    <citation type="journal article" date="2011" name="Science">
        <title>The ecoresponsive genome of Daphnia pulex.</title>
        <authorList>
            <person name="Colbourne J.K."/>
            <person name="Pfrender M.E."/>
            <person name="Gilbert D."/>
            <person name="Thomas W.K."/>
            <person name="Tucker A."/>
            <person name="Oakley T.H."/>
            <person name="Tokishita S."/>
            <person name="Aerts A."/>
            <person name="Arnold G.J."/>
            <person name="Basu M.K."/>
            <person name="Bauer D.J."/>
            <person name="Caceres C.E."/>
            <person name="Carmel L."/>
            <person name="Casola C."/>
            <person name="Choi J.H."/>
            <person name="Detter J.C."/>
            <person name="Dong Q."/>
            <person name="Dusheyko S."/>
            <person name="Eads B.D."/>
            <person name="Frohlich T."/>
            <person name="Geiler-Samerotte K.A."/>
            <person name="Gerlach D."/>
            <person name="Hatcher P."/>
            <person name="Jogdeo S."/>
            <person name="Krijgsveld J."/>
            <person name="Kriventseva E.V."/>
            <person name="Kultz D."/>
            <person name="Laforsch C."/>
            <person name="Lindquist E."/>
            <person name="Lopez J."/>
            <person name="Manak J.R."/>
            <person name="Muller J."/>
            <person name="Pangilinan J."/>
            <person name="Patwardhan R.P."/>
            <person name="Pitluck S."/>
            <person name="Pritham E.J."/>
            <person name="Rechtsteiner A."/>
            <person name="Rho M."/>
            <person name="Rogozin I.B."/>
            <person name="Sakarya O."/>
            <person name="Salamov A."/>
            <person name="Schaack S."/>
            <person name="Shapiro H."/>
            <person name="Shiga Y."/>
            <person name="Skalitzky C."/>
            <person name="Smith Z."/>
            <person name="Souvorov A."/>
            <person name="Sung W."/>
            <person name="Tang Z."/>
            <person name="Tsuchiya D."/>
            <person name="Tu H."/>
            <person name="Vos H."/>
            <person name="Wang M."/>
            <person name="Wolf Y.I."/>
            <person name="Yamagata H."/>
            <person name="Yamada T."/>
            <person name="Ye Y."/>
            <person name="Shaw J.R."/>
            <person name="Andrews J."/>
            <person name="Crease T.J."/>
            <person name="Tang H."/>
            <person name="Lucas S.M."/>
            <person name="Robertson H.M."/>
            <person name="Bork P."/>
            <person name="Koonin E.V."/>
            <person name="Zdobnov E.M."/>
            <person name="Grigoriev I.V."/>
            <person name="Lynch M."/>
            <person name="Boore J.L."/>
        </authorList>
    </citation>
    <scope>NUCLEOTIDE SEQUENCE [LARGE SCALE GENOMIC DNA]</scope>
</reference>
<accession>E9I6Q9</accession>
<evidence type="ECO:0000313" key="4">
    <source>
        <dbReference type="Proteomes" id="UP000000305"/>
    </source>
</evidence>
<dbReference type="AlphaFoldDB" id="E9I6Q9"/>
<feature type="transmembrane region" description="Helical" evidence="2">
    <location>
        <begin position="16"/>
        <end position="49"/>
    </location>
</feature>
<organism evidence="3 4">
    <name type="scientific">Daphnia pulex</name>
    <name type="common">Water flea</name>
    <dbReference type="NCBI Taxonomy" id="6669"/>
    <lineage>
        <taxon>Eukaryota</taxon>
        <taxon>Metazoa</taxon>
        <taxon>Ecdysozoa</taxon>
        <taxon>Arthropoda</taxon>
        <taxon>Crustacea</taxon>
        <taxon>Branchiopoda</taxon>
        <taxon>Diplostraca</taxon>
        <taxon>Cladocera</taxon>
        <taxon>Anomopoda</taxon>
        <taxon>Daphniidae</taxon>
        <taxon>Daphnia</taxon>
    </lineage>
</organism>
<keyword evidence="2" id="KW-0472">Membrane</keyword>
<feature type="non-terminal residue" evidence="3">
    <location>
        <position position="1"/>
    </location>
</feature>
<feature type="compositionally biased region" description="Low complexity" evidence="1">
    <location>
        <begin position="75"/>
        <end position="85"/>
    </location>
</feature>
<dbReference type="KEGG" id="dpx:DAPPUDRAFT_124570"/>
<sequence>MEQDSTPASTDSTKPVVLLACAAFAVILFVTLPFPIVAAVFCGVPLALWWLSSAQQSTPTGATADVSATKDEDLGLPLPRPAGLRSGAVSRKQSEVSKHSPLAPAAKVAASKLPVEQQQPAAVAAAAEAGEPVVVLAVNSSAAAAAAPRA</sequence>
<keyword evidence="2" id="KW-0812">Transmembrane</keyword>
<dbReference type="HOGENOM" id="CLU_1745104_0_0_1"/>
<keyword evidence="4" id="KW-1185">Reference proteome</keyword>
<proteinExistence type="predicted"/>
<dbReference type="Proteomes" id="UP000000305">
    <property type="component" value="Unassembled WGS sequence"/>
</dbReference>
<keyword evidence="2" id="KW-1133">Transmembrane helix</keyword>
<gene>
    <name evidence="3" type="ORF">DAPPUDRAFT_124570</name>
</gene>
<name>E9I6Q9_DAPPU</name>
<dbReference type="EMBL" id="GL736636">
    <property type="protein sequence ID" value="EFX60321.1"/>
    <property type="molecule type" value="Genomic_DNA"/>
</dbReference>
<feature type="region of interest" description="Disordered" evidence="1">
    <location>
        <begin position="59"/>
        <end position="103"/>
    </location>
</feature>
<dbReference type="InParanoid" id="E9I6Q9"/>
<evidence type="ECO:0000256" key="1">
    <source>
        <dbReference type="SAM" id="MobiDB-lite"/>
    </source>
</evidence>
<evidence type="ECO:0000313" key="3">
    <source>
        <dbReference type="EMBL" id="EFX60321.1"/>
    </source>
</evidence>
<evidence type="ECO:0000256" key="2">
    <source>
        <dbReference type="SAM" id="Phobius"/>
    </source>
</evidence>
<protein>
    <submittedName>
        <fullName evidence="3">Uncharacterized protein</fullName>
    </submittedName>
</protein>